<dbReference type="InterPro" id="IPR045121">
    <property type="entry name" value="CoAse"/>
</dbReference>
<dbReference type="PROSITE" id="PS51462">
    <property type="entry name" value="NUDIX"/>
    <property type="match status" value="1"/>
</dbReference>
<dbReference type="Pfam" id="PF00293">
    <property type="entry name" value="NUDIX"/>
    <property type="match status" value="1"/>
</dbReference>
<feature type="domain" description="Nudix hydrolase" evidence="7">
    <location>
        <begin position="25"/>
        <end position="161"/>
    </location>
</feature>
<keyword evidence="4" id="KW-0378">Hydrolase</keyword>
<reference evidence="8" key="1">
    <citation type="submission" date="2018-05" db="EMBL/GenBank/DDBJ databases">
        <authorList>
            <person name="Lanie J.A."/>
            <person name="Ng W.-L."/>
            <person name="Kazmierczak K.M."/>
            <person name="Andrzejewski T.M."/>
            <person name="Davidsen T.M."/>
            <person name="Wayne K.J."/>
            <person name="Tettelin H."/>
            <person name="Glass J.I."/>
            <person name="Rusch D."/>
            <person name="Podicherti R."/>
            <person name="Tsui H.-C.T."/>
            <person name="Winkler M.E."/>
        </authorList>
    </citation>
    <scope>NUCLEOTIDE SEQUENCE</scope>
</reference>
<evidence type="ECO:0000256" key="5">
    <source>
        <dbReference type="ARBA" id="ARBA00022842"/>
    </source>
</evidence>
<evidence type="ECO:0000256" key="2">
    <source>
        <dbReference type="ARBA" id="ARBA00001946"/>
    </source>
</evidence>
<keyword evidence="3" id="KW-0479">Metal-binding</keyword>
<dbReference type="SUPFAM" id="SSF55811">
    <property type="entry name" value="Nudix"/>
    <property type="match status" value="1"/>
</dbReference>
<evidence type="ECO:0000313" key="8">
    <source>
        <dbReference type="EMBL" id="SVA40109.1"/>
    </source>
</evidence>
<proteinExistence type="predicted"/>
<dbReference type="CDD" id="cd03426">
    <property type="entry name" value="NUDIX_CoAse_Nudt7"/>
    <property type="match status" value="1"/>
</dbReference>
<dbReference type="GO" id="GO:0010945">
    <property type="term" value="F:coenzyme A diphosphatase activity"/>
    <property type="evidence" value="ECO:0007669"/>
    <property type="project" value="InterPro"/>
</dbReference>
<gene>
    <name evidence="8" type="ORF">METZ01_LOCUS92963</name>
</gene>
<evidence type="ECO:0000256" key="1">
    <source>
        <dbReference type="ARBA" id="ARBA00001936"/>
    </source>
</evidence>
<dbReference type="GO" id="GO:0046872">
    <property type="term" value="F:metal ion binding"/>
    <property type="evidence" value="ECO:0007669"/>
    <property type="project" value="UniProtKB-KW"/>
</dbReference>
<protein>
    <recommendedName>
        <fullName evidence="7">Nudix hydrolase domain-containing protein</fullName>
    </recommendedName>
</protein>
<evidence type="ECO:0000256" key="6">
    <source>
        <dbReference type="ARBA" id="ARBA00023211"/>
    </source>
</evidence>
<evidence type="ECO:0000259" key="7">
    <source>
        <dbReference type="PROSITE" id="PS51462"/>
    </source>
</evidence>
<dbReference type="Gene3D" id="3.90.79.10">
    <property type="entry name" value="Nucleoside Triphosphate Pyrophosphohydrolase"/>
    <property type="match status" value="1"/>
</dbReference>
<evidence type="ECO:0000256" key="3">
    <source>
        <dbReference type="ARBA" id="ARBA00022723"/>
    </source>
</evidence>
<dbReference type="PANTHER" id="PTHR12992:SF11">
    <property type="entry name" value="MITOCHONDRIAL COENZYME A DIPHOSPHATASE NUDT8"/>
    <property type="match status" value="1"/>
</dbReference>
<name>A0A381VID2_9ZZZZ</name>
<dbReference type="AlphaFoldDB" id="A0A381VID2"/>
<dbReference type="EMBL" id="UINC01008925">
    <property type="protein sequence ID" value="SVA40109.1"/>
    <property type="molecule type" value="Genomic_DNA"/>
</dbReference>
<dbReference type="PANTHER" id="PTHR12992">
    <property type="entry name" value="NUDIX HYDROLASE"/>
    <property type="match status" value="1"/>
</dbReference>
<accession>A0A381VID2</accession>
<keyword evidence="6" id="KW-0464">Manganese</keyword>
<evidence type="ECO:0000256" key="4">
    <source>
        <dbReference type="ARBA" id="ARBA00022801"/>
    </source>
</evidence>
<sequence>MDLIFITTKLKNQFPLNQKAIEPHPKKAAILVMLYPKHNKTYVFMIKRALHLKSHAGEIGFPGGVYEKDEDENLLATALRETQEEVGVKVEASQVIAQLPIVNTRLGFEITPFVSVFSVAIEFKLKEDEVEEILEIPLTSLLATQQRDVSFSPEQDLVMYWFKHNRIWGASAQILREIQLKIGQQ</sequence>
<organism evidence="8">
    <name type="scientific">marine metagenome</name>
    <dbReference type="NCBI Taxonomy" id="408172"/>
    <lineage>
        <taxon>unclassified sequences</taxon>
        <taxon>metagenomes</taxon>
        <taxon>ecological metagenomes</taxon>
    </lineage>
</organism>
<dbReference type="InterPro" id="IPR000086">
    <property type="entry name" value="NUDIX_hydrolase_dom"/>
</dbReference>
<comment type="cofactor">
    <cofactor evidence="2">
        <name>Mg(2+)</name>
        <dbReference type="ChEBI" id="CHEBI:18420"/>
    </cofactor>
</comment>
<comment type="cofactor">
    <cofactor evidence="1">
        <name>Mn(2+)</name>
        <dbReference type="ChEBI" id="CHEBI:29035"/>
    </cofactor>
</comment>
<keyword evidence="5" id="KW-0460">Magnesium</keyword>
<dbReference type="InterPro" id="IPR015797">
    <property type="entry name" value="NUDIX_hydrolase-like_dom_sf"/>
</dbReference>